<name>A0A381TR61_9ZZZZ</name>
<accession>A0A381TR61</accession>
<reference evidence="2" key="1">
    <citation type="submission" date="2018-05" db="EMBL/GenBank/DDBJ databases">
        <authorList>
            <person name="Lanie J.A."/>
            <person name="Ng W.-L."/>
            <person name="Kazmierczak K.M."/>
            <person name="Andrzejewski T.M."/>
            <person name="Davidsen T.M."/>
            <person name="Wayne K.J."/>
            <person name="Tettelin H."/>
            <person name="Glass J.I."/>
            <person name="Rusch D."/>
            <person name="Podicherti R."/>
            <person name="Tsui H.-C.T."/>
            <person name="Winkler M.E."/>
        </authorList>
    </citation>
    <scope>NUCLEOTIDE SEQUENCE</scope>
</reference>
<dbReference type="AlphaFoldDB" id="A0A381TR61"/>
<gene>
    <name evidence="2" type="ORF">METZ01_LOCUS71148</name>
</gene>
<organism evidence="2">
    <name type="scientific">marine metagenome</name>
    <dbReference type="NCBI Taxonomy" id="408172"/>
    <lineage>
        <taxon>unclassified sequences</taxon>
        <taxon>metagenomes</taxon>
        <taxon>ecological metagenomes</taxon>
    </lineage>
</organism>
<evidence type="ECO:0000313" key="2">
    <source>
        <dbReference type="EMBL" id="SVA18294.1"/>
    </source>
</evidence>
<dbReference type="EMBL" id="UINC01004991">
    <property type="protein sequence ID" value="SVA18294.1"/>
    <property type="molecule type" value="Genomic_DNA"/>
</dbReference>
<proteinExistence type="predicted"/>
<protein>
    <submittedName>
        <fullName evidence="2">Uncharacterized protein</fullName>
    </submittedName>
</protein>
<feature type="region of interest" description="Disordered" evidence="1">
    <location>
        <begin position="1"/>
        <end position="35"/>
    </location>
</feature>
<evidence type="ECO:0000256" key="1">
    <source>
        <dbReference type="SAM" id="MobiDB-lite"/>
    </source>
</evidence>
<sequence length="61" mass="6820">MGNSHNIPFGRRAVLGGGDVKGNSEHGQAAEVDSHPLPTLWQALVSQDQERLRPLRLRRHR</sequence>